<dbReference type="AlphaFoldDB" id="A0AAW0LMG1"/>
<name>A0AAW0LMG1_QUESU</name>
<organism evidence="1 2">
    <name type="scientific">Quercus suber</name>
    <name type="common">Cork oak</name>
    <dbReference type="NCBI Taxonomy" id="58331"/>
    <lineage>
        <taxon>Eukaryota</taxon>
        <taxon>Viridiplantae</taxon>
        <taxon>Streptophyta</taxon>
        <taxon>Embryophyta</taxon>
        <taxon>Tracheophyta</taxon>
        <taxon>Spermatophyta</taxon>
        <taxon>Magnoliopsida</taxon>
        <taxon>eudicotyledons</taxon>
        <taxon>Gunneridae</taxon>
        <taxon>Pentapetalae</taxon>
        <taxon>rosids</taxon>
        <taxon>fabids</taxon>
        <taxon>Fagales</taxon>
        <taxon>Fagaceae</taxon>
        <taxon>Quercus</taxon>
    </lineage>
</organism>
<evidence type="ECO:0000313" key="1">
    <source>
        <dbReference type="EMBL" id="KAK7851668.1"/>
    </source>
</evidence>
<gene>
    <name evidence="1" type="ORF">CFP56_041309</name>
</gene>
<keyword evidence="2" id="KW-1185">Reference proteome</keyword>
<evidence type="ECO:0000313" key="2">
    <source>
        <dbReference type="Proteomes" id="UP000237347"/>
    </source>
</evidence>
<accession>A0AAW0LMG1</accession>
<sequence>MTTPIKHLSRLDNQSVCLGFPLKCEKAPDAGSSSANHEVRDRLTPNFISGRISPPSEYVTIGSPPPLYLIINFPWWSRMDLIYGNIDYHKAF</sequence>
<proteinExistence type="predicted"/>
<comment type="caution">
    <text evidence="1">The sequence shown here is derived from an EMBL/GenBank/DDBJ whole genome shotgun (WGS) entry which is preliminary data.</text>
</comment>
<dbReference type="EMBL" id="PKMF04000084">
    <property type="protein sequence ID" value="KAK7851668.1"/>
    <property type="molecule type" value="Genomic_DNA"/>
</dbReference>
<protein>
    <submittedName>
        <fullName evidence="1">Uncharacterized protein</fullName>
    </submittedName>
</protein>
<reference evidence="1 2" key="1">
    <citation type="journal article" date="2018" name="Sci. Data">
        <title>The draft genome sequence of cork oak.</title>
        <authorList>
            <person name="Ramos A.M."/>
            <person name="Usie A."/>
            <person name="Barbosa P."/>
            <person name="Barros P.M."/>
            <person name="Capote T."/>
            <person name="Chaves I."/>
            <person name="Simoes F."/>
            <person name="Abreu I."/>
            <person name="Carrasquinho I."/>
            <person name="Faro C."/>
            <person name="Guimaraes J.B."/>
            <person name="Mendonca D."/>
            <person name="Nobrega F."/>
            <person name="Rodrigues L."/>
            <person name="Saibo N.J.M."/>
            <person name="Varela M.C."/>
            <person name="Egas C."/>
            <person name="Matos J."/>
            <person name="Miguel C.M."/>
            <person name="Oliveira M.M."/>
            <person name="Ricardo C.P."/>
            <person name="Goncalves S."/>
        </authorList>
    </citation>
    <scope>NUCLEOTIDE SEQUENCE [LARGE SCALE GENOMIC DNA]</scope>
    <source>
        <strain evidence="2">cv. HL8</strain>
    </source>
</reference>
<dbReference type="Proteomes" id="UP000237347">
    <property type="component" value="Unassembled WGS sequence"/>
</dbReference>